<keyword evidence="6" id="KW-0902">Two-component regulatory system</keyword>
<gene>
    <name evidence="10" type="ORF">FD145_1462</name>
</gene>
<dbReference type="PROSITE" id="PS50112">
    <property type="entry name" value="PAS"/>
    <property type="match status" value="1"/>
</dbReference>
<evidence type="ECO:0000256" key="7">
    <source>
        <dbReference type="ARBA" id="ARBA00023136"/>
    </source>
</evidence>
<dbReference type="SUPFAM" id="SSF55785">
    <property type="entry name" value="PYP-like sensor domain (PAS domain)"/>
    <property type="match status" value="1"/>
</dbReference>
<evidence type="ECO:0000313" key="11">
    <source>
        <dbReference type="Proteomes" id="UP000488506"/>
    </source>
</evidence>
<dbReference type="InterPro" id="IPR003594">
    <property type="entry name" value="HATPase_dom"/>
</dbReference>
<evidence type="ECO:0000256" key="1">
    <source>
        <dbReference type="ARBA" id="ARBA00000085"/>
    </source>
</evidence>
<dbReference type="GO" id="GO:0005886">
    <property type="term" value="C:plasma membrane"/>
    <property type="evidence" value="ECO:0007669"/>
    <property type="project" value="TreeGrafter"/>
</dbReference>
<dbReference type="AlphaFoldDB" id="A0A833KZV4"/>
<evidence type="ECO:0000259" key="9">
    <source>
        <dbReference type="PROSITE" id="PS50112"/>
    </source>
</evidence>
<evidence type="ECO:0000256" key="4">
    <source>
        <dbReference type="ARBA" id="ARBA00022679"/>
    </source>
</evidence>
<accession>A0A833KZV4</accession>
<dbReference type="SMART" id="SM00091">
    <property type="entry name" value="PAS"/>
    <property type="match status" value="1"/>
</dbReference>
<comment type="caution">
    <text evidence="10">The sequence shown here is derived from an EMBL/GenBank/DDBJ whole genome shotgun (WGS) entry which is preliminary data.</text>
</comment>
<evidence type="ECO:0000256" key="5">
    <source>
        <dbReference type="ARBA" id="ARBA00022777"/>
    </source>
</evidence>
<dbReference type="FunFam" id="1.10.287.130:FF:000001">
    <property type="entry name" value="Two-component sensor histidine kinase"/>
    <property type="match status" value="1"/>
</dbReference>
<dbReference type="GO" id="GO:0016036">
    <property type="term" value="P:cellular response to phosphate starvation"/>
    <property type="evidence" value="ECO:0007669"/>
    <property type="project" value="TreeGrafter"/>
</dbReference>
<dbReference type="SUPFAM" id="SSF55874">
    <property type="entry name" value="ATPase domain of HSP90 chaperone/DNA topoisomerase II/histidine kinase"/>
    <property type="match status" value="1"/>
</dbReference>
<evidence type="ECO:0000259" key="8">
    <source>
        <dbReference type="PROSITE" id="PS50109"/>
    </source>
</evidence>
<evidence type="ECO:0000313" key="10">
    <source>
        <dbReference type="EMBL" id="KAF0133054.1"/>
    </source>
</evidence>
<dbReference type="EC" id="2.7.13.3" evidence="2"/>
<proteinExistence type="predicted"/>
<keyword evidence="5 10" id="KW-0418">Kinase</keyword>
<dbReference type="InterPro" id="IPR035965">
    <property type="entry name" value="PAS-like_dom_sf"/>
</dbReference>
<feature type="domain" description="Histidine kinase" evidence="8">
    <location>
        <begin position="162"/>
        <end position="379"/>
    </location>
</feature>
<dbReference type="Proteomes" id="UP000488506">
    <property type="component" value="Unassembled WGS sequence"/>
</dbReference>
<dbReference type="FunFam" id="3.30.565.10:FF:000006">
    <property type="entry name" value="Sensor histidine kinase WalK"/>
    <property type="match status" value="1"/>
</dbReference>
<dbReference type="CDD" id="cd00082">
    <property type="entry name" value="HisKA"/>
    <property type="match status" value="1"/>
</dbReference>
<dbReference type="Gene3D" id="1.10.287.130">
    <property type="match status" value="1"/>
</dbReference>
<keyword evidence="3" id="KW-0597">Phosphoprotein</keyword>
<dbReference type="Gene3D" id="3.30.565.10">
    <property type="entry name" value="Histidine kinase-like ATPase, C-terminal domain"/>
    <property type="match status" value="1"/>
</dbReference>
<sequence>MFKFPFTIISTSKYEEIKMALRAFDEKAKEISALLEAQRGIAGVVLGGMAEGVLAVDQLGRIIIANPAIEKMFGIIEPEIIGKTIREGIRNNEIAELIEESRKSGTSIYKEINIITPFQADFAATACPIRSHEKEIIGVVCVLHDISELKKLERYRTEFVANASHELKTPLTAIRSYVETLLDGAINDKGHNVEFLTKIEKHSINLSALIDDLLEISKLEARKELGVFARFDINQNIKRSVEMISVKARKKGVALINQCRDKEVFINGIDDHISRAITNLLDNAVNYTDPGGEVSINCVRFVDRIEVSVSDTGIGIPQEHLPRIFERFYRVDKARSRDLGGTGLGLAIVKHVANVHNGTVSVKSEEGKGSVFSVILPAA</sequence>
<dbReference type="InterPro" id="IPR036097">
    <property type="entry name" value="HisK_dim/P_sf"/>
</dbReference>
<dbReference type="SUPFAM" id="SSF47384">
    <property type="entry name" value="Homodimeric domain of signal transducing histidine kinase"/>
    <property type="match status" value="1"/>
</dbReference>
<dbReference type="InterPro" id="IPR000014">
    <property type="entry name" value="PAS"/>
</dbReference>
<dbReference type="CDD" id="cd00075">
    <property type="entry name" value="HATPase"/>
    <property type="match status" value="1"/>
</dbReference>
<dbReference type="SMART" id="SM00388">
    <property type="entry name" value="HisKA"/>
    <property type="match status" value="1"/>
</dbReference>
<dbReference type="Gene3D" id="3.30.450.20">
    <property type="entry name" value="PAS domain"/>
    <property type="match status" value="1"/>
</dbReference>
<dbReference type="InterPro" id="IPR005467">
    <property type="entry name" value="His_kinase_dom"/>
</dbReference>
<dbReference type="Pfam" id="PF00512">
    <property type="entry name" value="HisKA"/>
    <property type="match status" value="1"/>
</dbReference>
<feature type="domain" description="PAS" evidence="9">
    <location>
        <begin position="45"/>
        <end position="101"/>
    </location>
</feature>
<protein>
    <recommendedName>
        <fullName evidence="2">histidine kinase</fullName>
        <ecNumber evidence="2">2.7.13.3</ecNumber>
    </recommendedName>
</protein>
<dbReference type="Pfam" id="PF13426">
    <property type="entry name" value="PAS_9"/>
    <property type="match status" value="1"/>
</dbReference>
<dbReference type="GO" id="GO:0000155">
    <property type="term" value="F:phosphorelay sensor kinase activity"/>
    <property type="evidence" value="ECO:0007669"/>
    <property type="project" value="InterPro"/>
</dbReference>
<evidence type="ECO:0000256" key="3">
    <source>
        <dbReference type="ARBA" id="ARBA00022553"/>
    </source>
</evidence>
<name>A0A833KZV4_UNCSA</name>
<dbReference type="InterPro" id="IPR004358">
    <property type="entry name" value="Sig_transdc_His_kin-like_C"/>
</dbReference>
<dbReference type="InterPro" id="IPR050351">
    <property type="entry name" value="BphY/WalK/GraS-like"/>
</dbReference>
<comment type="catalytic activity">
    <reaction evidence="1">
        <text>ATP + protein L-histidine = ADP + protein N-phospho-L-histidine.</text>
        <dbReference type="EC" id="2.7.13.3"/>
    </reaction>
</comment>
<dbReference type="PANTHER" id="PTHR45453:SF1">
    <property type="entry name" value="PHOSPHATE REGULON SENSOR PROTEIN PHOR"/>
    <property type="match status" value="1"/>
</dbReference>
<dbReference type="PROSITE" id="PS50109">
    <property type="entry name" value="HIS_KIN"/>
    <property type="match status" value="1"/>
</dbReference>
<reference evidence="10 11" key="1">
    <citation type="submission" date="2019-12" db="EMBL/GenBank/DDBJ databases">
        <authorList>
            <person name="Wolfe R."/>
            <person name="Danczak R."/>
            <person name="Wilkins M."/>
        </authorList>
    </citation>
    <scope>NUCLEOTIDE SEQUENCE [LARGE SCALE GENOMIC DNA]</scope>
    <source>
        <strain evidence="10">X2_MaxBin.013</strain>
    </source>
</reference>
<dbReference type="CDD" id="cd00130">
    <property type="entry name" value="PAS"/>
    <property type="match status" value="1"/>
</dbReference>
<dbReference type="PANTHER" id="PTHR45453">
    <property type="entry name" value="PHOSPHATE REGULON SENSOR PROTEIN PHOR"/>
    <property type="match status" value="1"/>
</dbReference>
<dbReference type="InterPro" id="IPR003661">
    <property type="entry name" value="HisK_dim/P_dom"/>
</dbReference>
<keyword evidence="7" id="KW-0472">Membrane</keyword>
<evidence type="ECO:0000256" key="6">
    <source>
        <dbReference type="ARBA" id="ARBA00023012"/>
    </source>
</evidence>
<dbReference type="Pfam" id="PF02518">
    <property type="entry name" value="HATPase_c"/>
    <property type="match status" value="1"/>
</dbReference>
<dbReference type="GO" id="GO:0004721">
    <property type="term" value="F:phosphoprotein phosphatase activity"/>
    <property type="evidence" value="ECO:0007669"/>
    <property type="project" value="TreeGrafter"/>
</dbReference>
<dbReference type="InterPro" id="IPR036890">
    <property type="entry name" value="HATPase_C_sf"/>
</dbReference>
<keyword evidence="4" id="KW-0808">Transferase</keyword>
<dbReference type="EMBL" id="WPAF01000036">
    <property type="protein sequence ID" value="KAF0133054.1"/>
    <property type="molecule type" value="Genomic_DNA"/>
</dbReference>
<dbReference type="PRINTS" id="PR00344">
    <property type="entry name" value="BCTRLSENSOR"/>
</dbReference>
<dbReference type="SMART" id="SM00387">
    <property type="entry name" value="HATPase_c"/>
    <property type="match status" value="1"/>
</dbReference>
<evidence type="ECO:0000256" key="2">
    <source>
        <dbReference type="ARBA" id="ARBA00012438"/>
    </source>
</evidence>
<dbReference type="NCBIfam" id="TIGR00229">
    <property type="entry name" value="sensory_box"/>
    <property type="match status" value="1"/>
</dbReference>
<organism evidence="10 11">
    <name type="scientific">Candidatus Saganbacteria bacterium</name>
    <dbReference type="NCBI Taxonomy" id="2575572"/>
    <lineage>
        <taxon>Bacteria</taxon>
        <taxon>Bacillati</taxon>
        <taxon>Saganbacteria</taxon>
    </lineage>
</organism>